<reference evidence="3" key="1">
    <citation type="journal article" date="2019" name="Int. J. Syst. Evol. Microbiol.">
        <title>The Global Catalogue of Microorganisms (GCM) 10K type strain sequencing project: providing services to taxonomists for standard genome sequencing and annotation.</title>
        <authorList>
            <consortium name="The Broad Institute Genomics Platform"/>
            <consortium name="The Broad Institute Genome Sequencing Center for Infectious Disease"/>
            <person name="Wu L."/>
            <person name="Ma J."/>
        </authorList>
    </citation>
    <scope>NUCLEOTIDE SEQUENCE [LARGE SCALE GENOMIC DNA]</scope>
    <source>
        <strain evidence="3">JCM 3115</strain>
    </source>
</reference>
<gene>
    <name evidence="2" type="ORF">GCM10010140_73760</name>
</gene>
<name>A0ABQ2RJH3_9ACTN</name>
<keyword evidence="3" id="KW-1185">Reference proteome</keyword>
<feature type="region of interest" description="Disordered" evidence="1">
    <location>
        <begin position="1"/>
        <end position="85"/>
    </location>
</feature>
<comment type="caution">
    <text evidence="2">The sequence shown here is derived from an EMBL/GenBank/DDBJ whole genome shotgun (WGS) entry which is preliminary data.</text>
</comment>
<dbReference type="EMBL" id="BMQJ01000032">
    <property type="protein sequence ID" value="GGQ32939.1"/>
    <property type="molecule type" value="Genomic_DNA"/>
</dbReference>
<sequence>MSYQKPGYRVSVPADATVRHGASPAGGTPRGANRRPLRKDGRGPARPGAEPPYGAAPEPRPAGGADPRATRHGTEKTPVTGRLGAKITHVRAVRAAAGDTGFSREEICRYPVACGPSGQ</sequence>
<evidence type="ECO:0000313" key="2">
    <source>
        <dbReference type="EMBL" id="GGQ32939.1"/>
    </source>
</evidence>
<evidence type="ECO:0000256" key="1">
    <source>
        <dbReference type="SAM" id="MobiDB-lite"/>
    </source>
</evidence>
<evidence type="ECO:0000313" key="3">
    <source>
        <dbReference type="Proteomes" id="UP000611554"/>
    </source>
</evidence>
<accession>A0ABQ2RJH3</accession>
<proteinExistence type="predicted"/>
<feature type="compositionally biased region" description="Low complexity" evidence="1">
    <location>
        <begin position="44"/>
        <end position="67"/>
    </location>
</feature>
<dbReference type="Proteomes" id="UP000611554">
    <property type="component" value="Unassembled WGS sequence"/>
</dbReference>
<organism evidence="2 3">
    <name type="scientific">Streptosporangium pseudovulgare</name>
    <dbReference type="NCBI Taxonomy" id="35765"/>
    <lineage>
        <taxon>Bacteria</taxon>
        <taxon>Bacillati</taxon>
        <taxon>Actinomycetota</taxon>
        <taxon>Actinomycetes</taxon>
        <taxon>Streptosporangiales</taxon>
        <taxon>Streptosporangiaceae</taxon>
        <taxon>Streptosporangium</taxon>
    </lineage>
</organism>
<protein>
    <submittedName>
        <fullName evidence="2">Uncharacterized protein</fullName>
    </submittedName>
</protein>